<dbReference type="Pfam" id="PF21686">
    <property type="entry name" value="LigD_Prim-Pol"/>
    <property type="match status" value="1"/>
</dbReference>
<gene>
    <name evidence="2" type="ORF">SAMN04487926_11622</name>
</gene>
<evidence type="ECO:0000313" key="3">
    <source>
        <dbReference type="Proteomes" id="UP000198900"/>
    </source>
</evidence>
<proteinExistence type="predicted"/>
<dbReference type="InterPro" id="IPR014145">
    <property type="entry name" value="LigD_pol_dom"/>
</dbReference>
<evidence type="ECO:0000313" key="2">
    <source>
        <dbReference type="EMBL" id="SDI38730.1"/>
    </source>
</evidence>
<sequence>MPGLTAHDRELWPKHPPLLTVDTVDAFLAAAQMNVVEFHTWNSTVRRLDKPDRVIFDLDPGEDVIRSKVHEAALLARTLLTELGLKAWLNSSGGKGRTSNATAVAQGTRLLPLGNGRIRQSSLQVTIRFCRASTIS</sequence>
<dbReference type="Proteomes" id="UP000198900">
    <property type="component" value="Unassembled WGS sequence"/>
</dbReference>
<dbReference type="AlphaFoldDB" id="A0A7Z7FIZ3"/>
<dbReference type="EMBL" id="FNDI01000016">
    <property type="protein sequence ID" value="SDI38730.1"/>
    <property type="molecule type" value="Genomic_DNA"/>
</dbReference>
<protein>
    <submittedName>
        <fullName evidence="2">Bifunctional non-homologous end joining protein LigD</fullName>
    </submittedName>
</protein>
<dbReference type="Gene3D" id="3.90.920.10">
    <property type="entry name" value="DNA primase, PRIM domain"/>
    <property type="match status" value="1"/>
</dbReference>
<dbReference type="PANTHER" id="PTHR42705">
    <property type="entry name" value="BIFUNCTIONAL NON-HOMOLOGOUS END JOINING PROTEIN LIGD"/>
    <property type="match status" value="1"/>
</dbReference>
<dbReference type="RefSeq" id="WP_244186607.1">
    <property type="nucleotide sequence ID" value="NZ_FNDI01000016.1"/>
</dbReference>
<evidence type="ECO:0000259" key="1">
    <source>
        <dbReference type="Pfam" id="PF21686"/>
    </source>
</evidence>
<organism evidence="2 3">
    <name type="scientific">Paraburkholderia steynii</name>
    <dbReference type="NCBI Taxonomy" id="1245441"/>
    <lineage>
        <taxon>Bacteria</taxon>
        <taxon>Pseudomonadati</taxon>
        <taxon>Pseudomonadota</taxon>
        <taxon>Betaproteobacteria</taxon>
        <taxon>Burkholderiales</taxon>
        <taxon>Burkholderiaceae</taxon>
        <taxon>Paraburkholderia</taxon>
    </lineage>
</organism>
<dbReference type="InterPro" id="IPR052171">
    <property type="entry name" value="NHEJ_LigD"/>
</dbReference>
<feature type="domain" description="DNA ligase D polymerase" evidence="1">
    <location>
        <begin position="12"/>
        <end position="96"/>
    </location>
</feature>
<accession>A0A7Z7FIZ3</accession>
<name>A0A7Z7FIZ3_9BURK</name>
<dbReference type="PANTHER" id="PTHR42705:SF2">
    <property type="entry name" value="BIFUNCTIONAL NON-HOMOLOGOUS END JOINING PROTEIN LIGD"/>
    <property type="match status" value="1"/>
</dbReference>
<keyword evidence="3" id="KW-1185">Reference proteome</keyword>
<comment type="caution">
    <text evidence="2">The sequence shown here is derived from an EMBL/GenBank/DDBJ whole genome shotgun (WGS) entry which is preliminary data.</text>
</comment>
<reference evidence="2" key="1">
    <citation type="submission" date="2016-10" db="EMBL/GenBank/DDBJ databases">
        <authorList>
            <person name="Varghese N."/>
            <person name="Submissions S."/>
        </authorList>
    </citation>
    <scope>NUCLEOTIDE SEQUENCE [LARGE SCALE GENOMIC DNA]</scope>
    <source>
        <strain evidence="2">YR281</strain>
    </source>
</reference>